<reference evidence="1" key="1">
    <citation type="submission" date="2019-06" db="EMBL/GenBank/DDBJ databases">
        <authorList>
            <person name="Zheng W."/>
        </authorList>
    </citation>
    <scope>NUCLEOTIDE SEQUENCE</scope>
    <source>
        <strain evidence="1">QDHG01</strain>
    </source>
</reference>
<organism evidence="1 2">
    <name type="scientific">Halteria grandinella</name>
    <dbReference type="NCBI Taxonomy" id="5974"/>
    <lineage>
        <taxon>Eukaryota</taxon>
        <taxon>Sar</taxon>
        <taxon>Alveolata</taxon>
        <taxon>Ciliophora</taxon>
        <taxon>Intramacronucleata</taxon>
        <taxon>Spirotrichea</taxon>
        <taxon>Stichotrichia</taxon>
        <taxon>Sporadotrichida</taxon>
        <taxon>Halteriidae</taxon>
        <taxon>Halteria</taxon>
    </lineage>
</organism>
<name>A0A8J8NIQ5_HALGN</name>
<sequence>MVGQIDHAWEMALVSAVGALFFAAEIRIDHSLKIGDLAGAEVCIRAGDCACQPCTDDGGRFVQRHDATIAAANRGIFTGHGVDQCVSLALAQGLRIEHRSRGVSLQNLPLIQCIVIMLERRIPAFAKQPVDLFVDFVLFPLRDRVHLLFGQLFRLGRESHFEMHRAQFRHLAGQFCGILRGQSQLLEQPCILADDGRLRQGDFSIDVFIHVSDAGSPVLSGRQCADFDRLARSLFLLGHRGRRLLAGPELLLLRFQALMLRFSYFFAQPGRLALLDIQKQCHKV</sequence>
<dbReference type="EMBL" id="RRYP01016520">
    <property type="protein sequence ID" value="TNV75010.1"/>
    <property type="molecule type" value="Genomic_DNA"/>
</dbReference>
<evidence type="ECO:0000313" key="2">
    <source>
        <dbReference type="Proteomes" id="UP000785679"/>
    </source>
</evidence>
<protein>
    <submittedName>
        <fullName evidence="1">Uncharacterized protein</fullName>
    </submittedName>
</protein>
<dbReference type="AlphaFoldDB" id="A0A8J8NIQ5"/>
<dbReference type="Proteomes" id="UP000785679">
    <property type="component" value="Unassembled WGS sequence"/>
</dbReference>
<comment type="caution">
    <text evidence="1">The sequence shown here is derived from an EMBL/GenBank/DDBJ whole genome shotgun (WGS) entry which is preliminary data.</text>
</comment>
<gene>
    <name evidence="1" type="ORF">FGO68_gene3984</name>
</gene>
<evidence type="ECO:0000313" key="1">
    <source>
        <dbReference type="EMBL" id="TNV75010.1"/>
    </source>
</evidence>
<keyword evidence="2" id="KW-1185">Reference proteome</keyword>
<accession>A0A8J8NIQ5</accession>
<proteinExistence type="predicted"/>